<accession>A0A194X4U4</accession>
<dbReference type="Proteomes" id="UP000070700">
    <property type="component" value="Unassembled WGS sequence"/>
</dbReference>
<gene>
    <name evidence="1" type="ORF">LY89DRAFT_129289</name>
</gene>
<proteinExistence type="predicted"/>
<reference evidence="1 2" key="1">
    <citation type="submission" date="2015-10" db="EMBL/GenBank/DDBJ databases">
        <title>Full genome of DAOMC 229536 Phialocephala scopiformis, a fungal endophyte of spruce producing the potent anti-insectan compound rugulosin.</title>
        <authorList>
            <consortium name="DOE Joint Genome Institute"/>
            <person name="Walker A.K."/>
            <person name="Frasz S.L."/>
            <person name="Seifert K.A."/>
            <person name="Miller J.D."/>
            <person name="Mondo S.J."/>
            <person name="Labutti K."/>
            <person name="Lipzen A."/>
            <person name="Dockter R."/>
            <person name="Kennedy M."/>
            <person name="Grigoriev I.V."/>
            <person name="Spatafora J.W."/>
        </authorList>
    </citation>
    <scope>NUCLEOTIDE SEQUENCE [LARGE SCALE GENOMIC DNA]</scope>
    <source>
        <strain evidence="1 2">CBS 120377</strain>
    </source>
</reference>
<dbReference type="KEGG" id="psco:LY89DRAFT_129289"/>
<dbReference type="AlphaFoldDB" id="A0A194X4U4"/>
<protein>
    <submittedName>
        <fullName evidence="1">Uncharacterized protein</fullName>
    </submittedName>
</protein>
<dbReference type="RefSeq" id="XP_018069449.1">
    <property type="nucleotide sequence ID" value="XM_018205228.1"/>
</dbReference>
<sequence length="160" mass="17967">MQERIRRIRSVYVISCHPIPSHPYPTYPRILRAAASRNLKSASVSLLIFHIASSPSSSRKKRSAPWPPLSSHHRASALAAFADRLSIEHPKAGRGSQAWRITRDRWTVRSRAPTPCRVGLPVRPNSLPPSAFELTVATSRKAWHTTPRKPLCMPVILTTR</sequence>
<dbReference type="GeneID" id="28814954"/>
<name>A0A194X4U4_MOLSC</name>
<dbReference type="InParanoid" id="A0A194X4U4"/>
<dbReference type="EMBL" id="KQ947419">
    <property type="protein sequence ID" value="KUJ15094.1"/>
    <property type="molecule type" value="Genomic_DNA"/>
</dbReference>
<evidence type="ECO:0000313" key="2">
    <source>
        <dbReference type="Proteomes" id="UP000070700"/>
    </source>
</evidence>
<evidence type="ECO:0000313" key="1">
    <source>
        <dbReference type="EMBL" id="KUJ15094.1"/>
    </source>
</evidence>
<keyword evidence="2" id="KW-1185">Reference proteome</keyword>
<organism evidence="1 2">
    <name type="scientific">Mollisia scopiformis</name>
    <name type="common">Conifer needle endophyte fungus</name>
    <name type="synonym">Phialocephala scopiformis</name>
    <dbReference type="NCBI Taxonomy" id="149040"/>
    <lineage>
        <taxon>Eukaryota</taxon>
        <taxon>Fungi</taxon>
        <taxon>Dikarya</taxon>
        <taxon>Ascomycota</taxon>
        <taxon>Pezizomycotina</taxon>
        <taxon>Leotiomycetes</taxon>
        <taxon>Helotiales</taxon>
        <taxon>Mollisiaceae</taxon>
        <taxon>Mollisia</taxon>
    </lineage>
</organism>